<evidence type="ECO:0000256" key="1">
    <source>
        <dbReference type="SAM" id="Phobius"/>
    </source>
</evidence>
<evidence type="ECO:0000313" key="4">
    <source>
        <dbReference type="Proteomes" id="UP000242497"/>
    </source>
</evidence>
<feature type="domain" description="TcaA protein NTF2-like" evidence="2">
    <location>
        <begin position="74"/>
        <end position="184"/>
    </location>
</feature>
<keyword evidence="1" id="KW-1133">Transmembrane helix</keyword>
<dbReference type="Proteomes" id="UP000242497">
    <property type="component" value="Unassembled WGS sequence"/>
</dbReference>
<dbReference type="AlphaFoldDB" id="A0A1M6SJ27"/>
<keyword evidence="1" id="KW-0812">Transmembrane</keyword>
<evidence type="ECO:0000259" key="2">
    <source>
        <dbReference type="Pfam" id="PF22819"/>
    </source>
</evidence>
<sequence length="319" mass="37131">MSNKNLYNKYIFLLSVTVIIVLIGFSIIQFNINSVKKEVYNISSNTKNKENSNVYSKEDNIDEKNTELTNTYIQNNITDLIKDYENAMVESINTNDFSIVEPYLISNSNLYNLQKALVSNLYKRGIKEKLLDVQVENTEFINGVYNVYVYEKFNITYGKKGSKVKEFNYIYEVKENNGKLGLSDIFSNEEKINTNLESIEKQSQVDYNNEVYYKSSKEYYSANINEIYKNPSKYIGEKIELSGTIIYIKENFNSENMLISNGKNIFHVYAYKTVKHFKGDKIIVYGKIIGETNEYNINNSKTTIPSIYGEYIYLSKPYK</sequence>
<evidence type="ECO:0000313" key="3">
    <source>
        <dbReference type="EMBL" id="SHK44705.1"/>
    </source>
</evidence>
<feature type="transmembrane region" description="Helical" evidence="1">
    <location>
        <begin position="12"/>
        <end position="32"/>
    </location>
</feature>
<dbReference type="OrthoDB" id="210273at2"/>
<keyword evidence="1" id="KW-0472">Membrane</keyword>
<dbReference type="InterPro" id="IPR054528">
    <property type="entry name" value="TcaA_5th"/>
</dbReference>
<name>A0A1M6SJ27_9FIRM</name>
<protein>
    <recommendedName>
        <fullName evidence="2">TcaA protein NTF2-like domain-containing protein</fullName>
    </recommendedName>
</protein>
<gene>
    <name evidence="3" type="ORF">SAMN02744037_02355</name>
</gene>
<keyword evidence="4" id="KW-1185">Reference proteome</keyword>
<reference evidence="4" key="1">
    <citation type="submission" date="2016-11" db="EMBL/GenBank/DDBJ databases">
        <authorList>
            <person name="Varghese N."/>
            <person name="Submissions S."/>
        </authorList>
    </citation>
    <scope>NUCLEOTIDE SEQUENCE [LARGE SCALE GENOMIC DNA]</scope>
    <source>
        <strain evidence="4">DSM 15518</strain>
    </source>
</reference>
<dbReference type="Pfam" id="PF22819">
    <property type="entry name" value="TcaA_5th"/>
    <property type="match status" value="1"/>
</dbReference>
<proteinExistence type="predicted"/>
<accession>A0A1M6SJ27</accession>
<organism evidence="3 4">
    <name type="scientific">Tepidibacter formicigenes DSM 15518</name>
    <dbReference type="NCBI Taxonomy" id="1123349"/>
    <lineage>
        <taxon>Bacteria</taxon>
        <taxon>Bacillati</taxon>
        <taxon>Bacillota</taxon>
        <taxon>Clostridia</taxon>
        <taxon>Peptostreptococcales</taxon>
        <taxon>Peptostreptococcaceae</taxon>
        <taxon>Tepidibacter</taxon>
    </lineage>
</organism>
<dbReference type="STRING" id="1123349.SAMN02744037_02355"/>
<dbReference type="RefSeq" id="WP_072890232.1">
    <property type="nucleotide sequence ID" value="NZ_FRAE01000073.1"/>
</dbReference>
<dbReference type="EMBL" id="FRAE01000073">
    <property type="protein sequence ID" value="SHK44705.1"/>
    <property type="molecule type" value="Genomic_DNA"/>
</dbReference>